<reference evidence="1" key="1">
    <citation type="journal article" date="2018" name="Genome Biol.">
        <title>SKESA: strategic k-mer extension for scrupulous assemblies.</title>
        <authorList>
            <person name="Souvorov A."/>
            <person name="Agarwala R."/>
            <person name="Lipman D.J."/>
        </authorList>
    </citation>
    <scope>NUCLEOTIDE SEQUENCE</scope>
    <source>
        <strain evidence="1">MA.1090801643</strain>
    </source>
</reference>
<evidence type="ECO:0000313" key="1">
    <source>
        <dbReference type="EMBL" id="HAG2294464.1"/>
    </source>
</evidence>
<proteinExistence type="predicted"/>
<accession>A0A760BWV0</accession>
<dbReference type="EMBL" id="DAAXRR010000044">
    <property type="protein sequence ID" value="HAG2294464.1"/>
    <property type="molecule type" value="Genomic_DNA"/>
</dbReference>
<reference evidence="1" key="2">
    <citation type="submission" date="2020-02" db="EMBL/GenBank/DDBJ databases">
        <authorList>
            <consortium name="NCBI Pathogen Detection Project"/>
        </authorList>
    </citation>
    <scope>NUCLEOTIDE SEQUENCE</scope>
    <source>
        <strain evidence="1">MA.1090801643</strain>
    </source>
</reference>
<dbReference type="RefSeq" id="WP_227945758.1">
    <property type="nucleotide sequence ID" value="NZ_CP085981.1"/>
</dbReference>
<sequence length="56" mass="6710">MDKHPGDLPAYLHEGMAVNLLHLFRGEAMDEDIEEFEDHPSDVMEQYQDYPYEYDY</sequence>
<dbReference type="AlphaFoldDB" id="A0A760BWV0"/>
<protein>
    <submittedName>
        <fullName evidence="1">Uncharacterized protein</fullName>
    </submittedName>
</protein>
<organism evidence="1">
    <name type="scientific">Salmonella enterica</name>
    <name type="common">Salmonella choleraesuis</name>
    <dbReference type="NCBI Taxonomy" id="28901"/>
    <lineage>
        <taxon>Bacteria</taxon>
        <taxon>Pseudomonadati</taxon>
        <taxon>Pseudomonadota</taxon>
        <taxon>Gammaproteobacteria</taxon>
        <taxon>Enterobacterales</taxon>
        <taxon>Enterobacteriaceae</taxon>
        <taxon>Salmonella</taxon>
    </lineage>
</organism>
<gene>
    <name evidence="1" type="ORF">G8V35_004505</name>
</gene>
<name>A0A760BWV0_SALER</name>
<comment type="caution">
    <text evidence="1">The sequence shown here is derived from an EMBL/GenBank/DDBJ whole genome shotgun (WGS) entry which is preliminary data.</text>
</comment>